<accession>A0A8T1A862</accession>
<sequence length="265" mass="29490">MTKFARSQDLEHAAFPHLARVAWETLHRLTVVSGESVVTSLLRSVTPDQQRQAAQAFMERKFAEVNQRVSTPSRFSSNDAVKLEATTYSDDSDDHLPLDLWFREILIAIASRLIEAPSTKVNFLLSPMSKKAKQRALGKLDHLPNSEGAPEWSLGCIRATTRCVMNTTPGVVKRAQPTDKASQVHAFVFGMREGMIHYCPTRAEHSPLEEAFALALSEDYVVTASYARAMSSKAQALTPEPMEINAIDTSTDRQRASYRRRGGGR</sequence>
<dbReference type="Proteomes" id="UP000760860">
    <property type="component" value="Unassembled WGS sequence"/>
</dbReference>
<dbReference type="Proteomes" id="UP000774804">
    <property type="component" value="Unassembled WGS sequence"/>
</dbReference>
<dbReference type="EMBL" id="RCMK01002587">
    <property type="protein sequence ID" value="KAG2880082.1"/>
    <property type="molecule type" value="Genomic_DNA"/>
</dbReference>
<proteinExistence type="predicted"/>
<evidence type="ECO:0000313" key="1">
    <source>
        <dbReference type="EMBL" id="KAG2875458.1"/>
    </source>
</evidence>
<protein>
    <submittedName>
        <fullName evidence="1">Uncharacterized protein</fullName>
    </submittedName>
</protein>
<dbReference type="AlphaFoldDB" id="A0A8T1A862"/>
<dbReference type="EMBL" id="RCMV01003181">
    <property type="protein sequence ID" value="KAG3199642.1"/>
    <property type="molecule type" value="Genomic_DNA"/>
</dbReference>
<organism evidence="1 4">
    <name type="scientific">Phytophthora cactorum</name>
    <dbReference type="NCBI Taxonomy" id="29920"/>
    <lineage>
        <taxon>Eukaryota</taxon>
        <taxon>Sar</taxon>
        <taxon>Stramenopiles</taxon>
        <taxon>Oomycota</taxon>
        <taxon>Peronosporomycetes</taxon>
        <taxon>Peronosporales</taxon>
        <taxon>Peronosporaceae</taxon>
        <taxon>Phytophthora</taxon>
    </lineage>
</organism>
<evidence type="ECO:0000313" key="3">
    <source>
        <dbReference type="EMBL" id="KAG3199642.1"/>
    </source>
</evidence>
<name>A0A8T1A862_9STRA</name>
<dbReference type="VEuPathDB" id="FungiDB:PC110_g11185"/>
<dbReference type="Proteomes" id="UP000736787">
    <property type="component" value="Unassembled WGS sequence"/>
</dbReference>
<dbReference type="EMBL" id="RCMI01002644">
    <property type="protein sequence ID" value="KAG2875458.1"/>
    <property type="molecule type" value="Genomic_DNA"/>
</dbReference>
<evidence type="ECO:0000313" key="2">
    <source>
        <dbReference type="EMBL" id="KAG2880082.1"/>
    </source>
</evidence>
<evidence type="ECO:0000313" key="4">
    <source>
        <dbReference type="Proteomes" id="UP000774804"/>
    </source>
</evidence>
<reference evidence="1" key="1">
    <citation type="submission" date="2018-10" db="EMBL/GenBank/DDBJ databases">
        <title>Effector identification in a new, highly contiguous assembly of the strawberry crown rot pathogen Phytophthora cactorum.</title>
        <authorList>
            <person name="Armitage A.D."/>
            <person name="Nellist C.F."/>
            <person name="Bates H."/>
            <person name="Vickerstaff R.J."/>
            <person name="Harrison R.J."/>
        </authorList>
    </citation>
    <scope>NUCLEOTIDE SEQUENCE</scope>
    <source>
        <strain evidence="1">4032</strain>
        <strain evidence="2">4040</strain>
        <strain evidence="3">P421</strain>
    </source>
</reference>
<gene>
    <name evidence="1" type="ORF">PC115_g23904</name>
    <name evidence="2" type="ORF">PC117_g26648</name>
    <name evidence="3" type="ORF">PC129_g24033</name>
</gene>
<comment type="caution">
    <text evidence="1">The sequence shown here is derived from an EMBL/GenBank/DDBJ whole genome shotgun (WGS) entry which is preliminary data.</text>
</comment>